<dbReference type="EMBL" id="QOWE01000013">
    <property type="protein sequence ID" value="RCR68468.1"/>
    <property type="molecule type" value="Genomic_DNA"/>
</dbReference>
<evidence type="ECO:0000313" key="3">
    <source>
        <dbReference type="EMBL" id="RCR68468.1"/>
    </source>
</evidence>
<name>A0A368JLD5_9BACT</name>
<dbReference type="Gene3D" id="2.60.120.1440">
    <property type="match status" value="1"/>
</dbReference>
<dbReference type="OrthoDB" id="924226at2"/>
<protein>
    <submittedName>
        <fullName evidence="3">FecR family protein</fullName>
    </submittedName>
</protein>
<dbReference type="InterPro" id="IPR012373">
    <property type="entry name" value="Ferrdict_sens_TM"/>
</dbReference>
<dbReference type="PANTHER" id="PTHR30273:SF2">
    <property type="entry name" value="PROTEIN FECR"/>
    <property type="match status" value="1"/>
</dbReference>
<dbReference type="RefSeq" id="WP_114407242.1">
    <property type="nucleotide sequence ID" value="NZ_QOWE01000013.1"/>
</dbReference>
<dbReference type="AlphaFoldDB" id="A0A368JLD5"/>
<accession>A0A368JLD5</accession>
<dbReference type="InterPro" id="IPR032508">
    <property type="entry name" value="FecR_C"/>
</dbReference>
<reference evidence="3 4" key="1">
    <citation type="submission" date="2018-07" db="EMBL/GenBank/DDBJ databases">
        <title>Genome analysis of Larkinella rosea.</title>
        <authorList>
            <person name="Zhou Z."/>
            <person name="Wang G."/>
        </authorList>
    </citation>
    <scope>NUCLEOTIDE SEQUENCE [LARGE SCALE GENOMIC DNA]</scope>
    <source>
        <strain evidence="4">zzj9</strain>
    </source>
</reference>
<keyword evidence="4" id="KW-1185">Reference proteome</keyword>
<dbReference type="Proteomes" id="UP000253383">
    <property type="component" value="Unassembled WGS sequence"/>
</dbReference>
<dbReference type="Pfam" id="PF16344">
    <property type="entry name" value="FecR_C"/>
    <property type="match status" value="1"/>
</dbReference>
<feature type="domain" description="FecR protein" evidence="1">
    <location>
        <begin position="144"/>
        <end position="235"/>
    </location>
</feature>
<dbReference type="Pfam" id="PF04773">
    <property type="entry name" value="FecR"/>
    <property type="match status" value="1"/>
</dbReference>
<organism evidence="3 4">
    <name type="scientific">Larkinella punicea</name>
    <dbReference type="NCBI Taxonomy" id="2315727"/>
    <lineage>
        <taxon>Bacteria</taxon>
        <taxon>Pseudomonadati</taxon>
        <taxon>Bacteroidota</taxon>
        <taxon>Cytophagia</taxon>
        <taxon>Cytophagales</taxon>
        <taxon>Spirosomataceae</taxon>
        <taxon>Larkinella</taxon>
    </lineage>
</organism>
<dbReference type="PIRSF" id="PIRSF018266">
    <property type="entry name" value="FecR"/>
    <property type="match status" value="1"/>
</dbReference>
<dbReference type="InterPro" id="IPR006860">
    <property type="entry name" value="FecR"/>
</dbReference>
<evidence type="ECO:0000259" key="1">
    <source>
        <dbReference type="Pfam" id="PF04773"/>
    </source>
</evidence>
<dbReference type="Gene3D" id="3.55.50.30">
    <property type="match status" value="1"/>
</dbReference>
<dbReference type="PANTHER" id="PTHR30273">
    <property type="entry name" value="PERIPLASMIC SIGNAL SENSOR AND SIGMA FACTOR ACTIVATOR FECR-RELATED"/>
    <property type="match status" value="1"/>
</dbReference>
<gene>
    <name evidence="3" type="ORF">DUE52_17145</name>
</gene>
<dbReference type="GO" id="GO:0016989">
    <property type="term" value="F:sigma factor antagonist activity"/>
    <property type="evidence" value="ECO:0007669"/>
    <property type="project" value="TreeGrafter"/>
</dbReference>
<sequence length="357" mass="40689">MHFPFERFSTVEDFLESDAFRRWMLEKQPEDQAFWRVWLAQNPDKRELYEQAVATFLAIQGKTAVPSRKQAKEKADEILDQLPDSSPVIKPLFRGRWGRWATAAAVVILLVWWQLDQPVFQTGRLISRQEKQPVSGDDWKLVKNGTEQSLVVVLPDNSSVLLSPDSQIRFRKQTHSAVREVYLQGEGFFEVAKNPAKPFIVYTSNLTTKVLGTCFQVRSFDKESTAFVKVKTGKVAVSSVKSPGKTVLLTVNEELRLNASAEKLVRHEHFLEKEPPSAPLAQPFAFNYTPVTEIFDQLEASYHMPIHYDRSLLKNCTFTGQLNDVPFLEKVRLICLTTASTFELVDNQVVIHSQGCN</sequence>
<evidence type="ECO:0000259" key="2">
    <source>
        <dbReference type="Pfam" id="PF16344"/>
    </source>
</evidence>
<feature type="domain" description="Protein FecR C-terminal" evidence="2">
    <location>
        <begin position="284"/>
        <end position="351"/>
    </location>
</feature>
<proteinExistence type="predicted"/>
<evidence type="ECO:0000313" key="4">
    <source>
        <dbReference type="Proteomes" id="UP000253383"/>
    </source>
</evidence>
<comment type="caution">
    <text evidence="3">The sequence shown here is derived from an EMBL/GenBank/DDBJ whole genome shotgun (WGS) entry which is preliminary data.</text>
</comment>